<feature type="compositionally biased region" description="Low complexity" evidence="1">
    <location>
        <begin position="118"/>
        <end position="130"/>
    </location>
</feature>
<keyword evidence="2" id="KW-0472">Membrane</keyword>
<keyword evidence="4" id="KW-1185">Reference proteome</keyword>
<evidence type="ECO:0000256" key="1">
    <source>
        <dbReference type="SAM" id="MobiDB-lite"/>
    </source>
</evidence>
<keyword evidence="2" id="KW-1133">Transmembrane helix</keyword>
<proteinExistence type="predicted"/>
<feature type="transmembrane region" description="Helical" evidence="2">
    <location>
        <begin position="59"/>
        <end position="80"/>
    </location>
</feature>
<accession>A0A178XSL8</accession>
<dbReference type="Proteomes" id="UP000094025">
    <property type="component" value="Unassembled WGS sequence"/>
</dbReference>
<evidence type="ECO:0000313" key="4">
    <source>
        <dbReference type="Proteomes" id="UP000094025"/>
    </source>
</evidence>
<evidence type="ECO:0000256" key="2">
    <source>
        <dbReference type="SAM" id="Phobius"/>
    </source>
</evidence>
<keyword evidence="2" id="KW-0812">Transmembrane</keyword>
<feature type="region of interest" description="Disordered" evidence="1">
    <location>
        <begin position="102"/>
        <end position="130"/>
    </location>
</feature>
<gene>
    <name evidence="3" type="ORF">AU381_21905</name>
</gene>
<comment type="caution">
    <text evidence="3">The sequence shown here is derived from an EMBL/GenBank/DDBJ whole genome shotgun (WGS) entry which is preliminary data.</text>
</comment>
<feature type="transmembrane region" description="Helical" evidence="2">
    <location>
        <begin position="38"/>
        <end position="53"/>
    </location>
</feature>
<dbReference type="EMBL" id="LPUX01000061">
    <property type="protein sequence ID" value="OAP38241.1"/>
    <property type="molecule type" value="Genomic_DNA"/>
</dbReference>
<name>A0A178XSL8_9HYPH</name>
<protein>
    <submittedName>
        <fullName evidence="3">Uncharacterized protein</fullName>
    </submittedName>
</protein>
<organism evidence="3 4">
    <name type="scientific">Sinorhizobium glycinis</name>
    <dbReference type="NCBI Taxonomy" id="1472378"/>
    <lineage>
        <taxon>Bacteria</taxon>
        <taxon>Pseudomonadati</taxon>
        <taxon>Pseudomonadota</taxon>
        <taxon>Alphaproteobacteria</taxon>
        <taxon>Hyphomicrobiales</taxon>
        <taxon>Rhizobiaceae</taxon>
        <taxon>Sinorhizobium/Ensifer group</taxon>
        <taxon>Sinorhizobium</taxon>
    </lineage>
</organism>
<dbReference type="AlphaFoldDB" id="A0A178XSL8"/>
<reference evidence="3 4" key="1">
    <citation type="journal article" date="2016" name="Int. J. Syst. Evol. Microbiol.">
        <title>Ensifer glycinis sp. nov., an novel rhizobial species associated with Glycine spp.</title>
        <authorList>
            <person name="Yan H."/>
            <person name="Yan J."/>
            <person name="Sui X.H."/>
            <person name="Wang E.T."/>
            <person name="Chen W.X."/>
            <person name="Zhang X.X."/>
            <person name="Chen W.F."/>
        </authorList>
    </citation>
    <scope>NUCLEOTIDE SEQUENCE [LARGE SCALE GENOMIC DNA]</scope>
    <source>
        <strain evidence="3 4">CCBAU 23380</strain>
    </source>
</reference>
<sequence length="130" mass="13954">MGRQDTFREGGVDLVGIDAGRQLEGPLEGAVTALRDKAILLAFLLFLLFSPLIESRPLATFTSTSFASIPGISAVILYSLSDSITSTTGDICQAALSNDGMPNARMRSGKDRQPSGFKSSKIWSISRRRS</sequence>
<evidence type="ECO:0000313" key="3">
    <source>
        <dbReference type="EMBL" id="OAP38241.1"/>
    </source>
</evidence>